<dbReference type="EMBL" id="CDGJ01000080">
    <property type="protein sequence ID" value="CEJ08316.1"/>
    <property type="molecule type" value="Genomic_DNA"/>
</dbReference>
<dbReference type="Proteomes" id="UP001071230">
    <property type="component" value="Unassembled WGS sequence"/>
</dbReference>
<accession>A0A8S0Y4X2</accession>
<dbReference type="EMBL" id="LR746496">
    <property type="protein sequence ID" value="CAA7603385.1"/>
    <property type="molecule type" value="Genomic_DNA"/>
</dbReference>
<reference evidence="3" key="1">
    <citation type="submission" date="2014-11" db="EMBL/GenBank/DDBJ databases">
        <authorList>
            <person name="Hornung B.V."/>
        </authorList>
    </citation>
    <scope>NUCLEOTIDE SEQUENCE</scope>
    <source>
        <strain evidence="3">INE</strain>
    </source>
</reference>
<feature type="compositionally biased region" description="Polar residues" evidence="1">
    <location>
        <begin position="96"/>
        <end position="107"/>
    </location>
</feature>
<dbReference type="KEGG" id="aacx:DEACI_4208"/>
<evidence type="ECO:0000313" key="3">
    <source>
        <dbReference type="EMBL" id="CEJ08316.1"/>
    </source>
</evidence>
<name>A0A8S0Y4X2_9FIRM</name>
<evidence type="ECO:0000313" key="4">
    <source>
        <dbReference type="Proteomes" id="UP001071230"/>
    </source>
</evidence>
<protein>
    <recommendedName>
        <fullName evidence="5">FlxA-like protein</fullName>
    </recommendedName>
</protein>
<evidence type="ECO:0008006" key="5">
    <source>
        <dbReference type="Google" id="ProtNLM"/>
    </source>
</evidence>
<dbReference type="AlphaFoldDB" id="A0A8S0Y4X2"/>
<evidence type="ECO:0000256" key="1">
    <source>
        <dbReference type="SAM" id="MobiDB-lite"/>
    </source>
</evidence>
<evidence type="ECO:0000313" key="2">
    <source>
        <dbReference type="EMBL" id="CAA7603385.1"/>
    </source>
</evidence>
<gene>
    <name evidence="3" type="ORF">DEACI_2792</name>
    <name evidence="2" type="ORF">DEACI_4208</name>
</gene>
<dbReference type="Proteomes" id="UP000836597">
    <property type="component" value="Chromosome"/>
</dbReference>
<reference evidence="2" key="2">
    <citation type="submission" date="2020-01" db="EMBL/GenBank/DDBJ databases">
        <authorList>
            <person name="Hornung B."/>
        </authorList>
    </citation>
    <scope>NUCLEOTIDE SEQUENCE</scope>
    <source>
        <strain evidence="2">PacBioINE</strain>
    </source>
</reference>
<sequence>MVISAISGQANPSPSLFSSLNASNVSMTVTASDPTLLARQAQQLTNQITQLQGKNGSAQQVQKLQQVLQMVKDRIQQQQRLARERQADMHSAAAQPVSSGKMTNNLSRHIDVQA</sequence>
<feature type="compositionally biased region" description="Basic and acidic residues" evidence="1">
    <location>
        <begin position="78"/>
        <end position="88"/>
    </location>
</feature>
<proteinExistence type="predicted"/>
<feature type="region of interest" description="Disordered" evidence="1">
    <location>
        <begin position="78"/>
        <end position="114"/>
    </location>
</feature>
<keyword evidence="4" id="KW-1185">Reference proteome</keyword>
<organism evidence="2">
    <name type="scientific">Acididesulfobacillus acetoxydans</name>
    <dbReference type="NCBI Taxonomy" id="1561005"/>
    <lineage>
        <taxon>Bacteria</taxon>
        <taxon>Bacillati</taxon>
        <taxon>Bacillota</taxon>
        <taxon>Clostridia</taxon>
        <taxon>Eubacteriales</taxon>
        <taxon>Peptococcaceae</taxon>
        <taxon>Acididesulfobacillus</taxon>
    </lineage>
</organism>
<dbReference type="RefSeq" id="WP_240986597.1">
    <property type="nucleotide sequence ID" value="NZ_LR746496.1"/>
</dbReference>